<dbReference type="PIRSF" id="PIRSF017393">
    <property type="entry name" value="MTase_SAV2177"/>
    <property type="match status" value="1"/>
</dbReference>
<dbReference type="AlphaFoldDB" id="A0A3G2JA64"/>
<evidence type="ECO:0000313" key="2">
    <source>
        <dbReference type="Proteomes" id="UP000268329"/>
    </source>
</evidence>
<organism evidence="1 2">
    <name type="scientific">Streptomyces dangxiongensis</name>
    <dbReference type="NCBI Taxonomy" id="1442032"/>
    <lineage>
        <taxon>Bacteria</taxon>
        <taxon>Bacillati</taxon>
        <taxon>Actinomycetota</taxon>
        <taxon>Actinomycetes</taxon>
        <taxon>Kitasatosporales</taxon>
        <taxon>Streptomycetaceae</taxon>
        <taxon>Streptomyces</taxon>
    </lineage>
</organism>
<proteinExistence type="predicted"/>
<dbReference type="InterPro" id="IPR006764">
    <property type="entry name" value="SAM_dep_MeTrfase_SAV2177_type"/>
</dbReference>
<dbReference type="OrthoDB" id="4134439at2"/>
<dbReference type="Pfam" id="PF04672">
    <property type="entry name" value="Methyltransf_19"/>
    <property type="match status" value="1"/>
</dbReference>
<dbReference type="EMBL" id="CP033072">
    <property type="protein sequence ID" value="AYN37679.1"/>
    <property type="molecule type" value="Genomic_DNA"/>
</dbReference>
<keyword evidence="1" id="KW-0489">Methyltransferase</keyword>
<reference evidence="1 2" key="1">
    <citation type="submission" date="2018-10" db="EMBL/GenBank/DDBJ databases">
        <title>The genome of Streptomyces dangxiongensis Z022.</title>
        <authorList>
            <person name="Zhang B."/>
        </authorList>
    </citation>
    <scope>NUCLEOTIDE SEQUENCE [LARGE SCALE GENOMIC DNA]</scope>
    <source>
        <strain evidence="1 2">Z022</strain>
        <plasmid evidence="1 2">unnamed1</plasmid>
    </source>
</reference>
<sequence>MFGFLLLGCHHLPLYHGRILRVGHLGAYVTLAAGNSKAGIDVSMPSVARMYDWLLGGVENYAADRTECERLLQIAPSSKILARNNRAFLQRVVRILAQDYGIRQFIDHGSGLPTQDNVHQIAQRIDPQARVVYIDNDPSVLAHGRAALEENDNTVVLNADMRHTDRILRHPEVQNLIDFTQPVAALFVSVLHCLPDQDRPEELVRRVSGHLAPGSFLVVCQLVSHRAEVRDRVTELMQVATHGHWGRVREEHEVRAYLDGLDILDPGLVDVTQWRPDSEVVARPQHQEWVEWGGVARL</sequence>
<dbReference type="Proteomes" id="UP000268329">
    <property type="component" value="Plasmid unnamed1"/>
</dbReference>
<dbReference type="KEGG" id="sdd:D9753_00160"/>
<accession>A0A3G2JA64</accession>
<gene>
    <name evidence="1" type="ORF">D9753_00160</name>
</gene>
<dbReference type="InterPro" id="IPR029063">
    <property type="entry name" value="SAM-dependent_MTases_sf"/>
</dbReference>
<dbReference type="SUPFAM" id="SSF53335">
    <property type="entry name" value="S-adenosyl-L-methionine-dependent methyltransferases"/>
    <property type="match status" value="1"/>
</dbReference>
<dbReference type="Gene3D" id="3.40.50.150">
    <property type="entry name" value="Vaccinia Virus protein VP39"/>
    <property type="match status" value="1"/>
</dbReference>
<keyword evidence="2" id="KW-1185">Reference proteome</keyword>
<dbReference type="GO" id="GO:0008168">
    <property type="term" value="F:methyltransferase activity"/>
    <property type="evidence" value="ECO:0007669"/>
    <property type="project" value="UniProtKB-KW"/>
</dbReference>
<geneLocation type="plasmid" evidence="1">
    <name>unnamed1</name>
</geneLocation>
<evidence type="ECO:0000313" key="1">
    <source>
        <dbReference type="EMBL" id="AYN37679.1"/>
    </source>
</evidence>
<keyword evidence="1" id="KW-0808">Transferase</keyword>
<protein>
    <submittedName>
        <fullName evidence="1">SAM-dependent methyltransferase</fullName>
    </submittedName>
</protein>
<keyword evidence="1" id="KW-0614">Plasmid</keyword>
<dbReference type="GO" id="GO:0032259">
    <property type="term" value="P:methylation"/>
    <property type="evidence" value="ECO:0007669"/>
    <property type="project" value="UniProtKB-KW"/>
</dbReference>
<name>A0A3G2JA64_9ACTN</name>